<feature type="signal peptide" evidence="1">
    <location>
        <begin position="1"/>
        <end position="21"/>
    </location>
</feature>
<dbReference type="Proteomes" id="UP000013165">
    <property type="component" value="Unassembled WGS sequence"/>
</dbReference>
<dbReference type="AlphaFoldDB" id="N6W3S9"/>
<comment type="caution">
    <text evidence="2">The sequence shown here is derived from an EMBL/GenBank/DDBJ whole genome shotgun (WGS) entry which is preliminary data.</text>
</comment>
<reference evidence="2 3" key="1">
    <citation type="journal article" date="2013" name="Genome Announc.">
        <title>Genome Sequence of the Polycyclic Aromatic Hydrocarbon-Degrading Bacterium Strain Marinobacter nanhaiticus D15-8WT.</title>
        <authorList>
            <person name="Cui Z."/>
            <person name="Gao W."/>
            <person name="Li Q."/>
            <person name="Xu G."/>
            <person name="Zheng L."/>
        </authorList>
    </citation>
    <scope>NUCLEOTIDE SEQUENCE [LARGE SCALE GENOMIC DNA]</scope>
    <source>
        <strain evidence="2 3">D15-8W</strain>
    </source>
</reference>
<dbReference type="SUPFAM" id="SSF56935">
    <property type="entry name" value="Porins"/>
    <property type="match status" value="1"/>
</dbReference>
<evidence type="ECO:0000313" key="2">
    <source>
        <dbReference type="EMBL" id="ENO14784.1"/>
    </source>
</evidence>
<evidence type="ECO:0000256" key="1">
    <source>
        <dbReference type="SAM" id="SignalP"/>
    </source>
</evidence>
<name>N6W3S9_9GAMM</name>
<gene>
    <name evidence="2" type="ORF">J057_05516</name>
</gene>
<dbReference type="RefSeq" id="WP_004579081.1">
    <property type="nucleotide sequence ID" value="NZ_AP028878.1"/>
</dbReference>
<dbReference type="OrthoDB" id="5699267at2"/>
<dbReference type="HOGENOM" id="CLU_717291_0_0_6"/>
<dbReference type="eggNOG" id="COG5338">
    <property type="taxonomic scope" value="Bacteria"/>
</dbReference>
<keyword evidence="3" id="KW-1185">Reference proteome</keyword>
<proteinExistence type="predicted"/>
<accession>N6W3S9</accession>
<evidence type="ECO:0000313" key="3">
    <source>
        <dbReference type="Proteomes" id="UP000013165"/>
    </source>
</evidence>
<protein>
    <recommendedName>
        <fullName evidence="4">DUF481 domain-containing protein</fullName>
    </recommendedName>
</protein>
<dbReference type="STRING" id="626887.J057_05516"/>
<evidence type="ECO:0008006" key="4">
    <source>
        <dbReference type="Google" id="ProtNLM"/>
    </source>
</evidence>
<dbReference type="PATRIC" id="fig|626887.3.peg.1093"/>
<dbReference type="EMBL" id="APLQ01000011">
    <property type="protein sequence ID" value="ENO14784.1"/>
    <property type="molecule type" value="Genomic_DNA"/>
</dbReference>
<keyword evidence="1" id="KW-0732">Signal</keyword>
<organism evidence="2 3">
    <name type="scientific">Marinobacter nanhaiticus D15-8W</name>
    <dbReference type="NCBI Taxonomy" id="626887"/>
    <lineage>
        <taxon>Bacteria</taxon>
        <taxon>Pseudomonadati</taxon>
        <taxon>Pseudomonadota</taxon>
        <taxon>Gammaproteobacteria</taxon>
        <taxon>Pseudomonadales</taxon>
        <taxon>Marinobacteraceae</taxon>
        <taxon>Marinobacter</taxon>
    </lineage>
</organism>
<sequence length="385" mass="43877">MRSHTFSQLTLLLCCATQAVAATDVEEDNFNVNAGLNHTWDSNYNREPGSSSEQITRGSVGAAYNKTFSRQTLSASVGAARYRHKRRDFLDASLYRGGLGWNGFIGSRLKFDLGWDYRDRLAERIDFVGKDIINRDEKRATLKYQVYTGWALVGGVRDAEQTHSNDDRESLDYEEQDYNAGIQFQSGRGSTVTLRYTDGERNYLNQESGGLPEVDENLDYDYQRVAFETEWQMTGKTMLTGNIGYFNRDGEVNTDSGLETSIQTDWQATEKTAFMFLYGYEQPAVGEDSTNPSEVNRVALSMTWDWTAKITLETGVRAAFQEFDDSFGRTPRDEELYSWTPLILDYAFTDTISVRFNSNWQQRDSPIDDRNYTARIFSLGLVGNF</sequence>
<feature type="chain" id="PRO_5004126755" description="DUF481 domain-containing protein" evidence="1">
    <location>
        <begin position="22"/>
        <end position="385"/>
    </location>
</feature>